<name>A0ABM4GP95_DROKI</name>
<organism evidence="3 4">
    <name type="scientific">Drosophila kikkawai</name>
    <name type="common">Fruit fly</name>
    <dbReference type="NCBI Taxonomy" id="30033"/>
    <lineage>
        <taxon>Eukaryota</taxon>
        <taxon>Metazoa</taxon>
        <taxon>Ecdysozoa</taxon>
        <taxon>Arthropoda</taxon>
        <taxon>Hexapoda</taxon>
        <taxon>Insecta</taxon>
        <taxon>Pterygota</taxon>
        <taxon>Neoptera</taxon>
        <taxon>Endopterygota</taxon>
        <taxon>Diptera</taxon>
        <taxon>Brachycera</taxon>
        <taxon>Muscomorpha</taxon>
        <taxon>Ephydroidea</taxon>
        <taxon>Drosophilidae</taxon>
        <taxon>Drosophila</taxon>
        <taxon>Sophophora</taxon>
    </lineage>
</organism>
<reference evidence="4" key="1">
    <citation type="submission" date="2025-08" db="UniProtKB">
        <authorList>
            <consortium name="RefSeq"/>
        </authorList>
    </citation>
    <scope>IDENTIFICATION</scope>
    <source>
        <strain evidence="4">14028-0561.14</strain>
        <tissue evidence="4">Whole fly</tissue>
    </source>
</reference>
<evidence type="ECO:0000313" key="4">
    <source>
        <dbReference type="RefSeq" id="XP_070144520.1"/>
    </source>
</evidence>
<keyword evidence="1" id="KW-0238">DNA-binding</keyword>
<dbReference type="Proteomes" id="UP001652661">
    <property type="component" value="Chromosome X"/>
</dbReference>
<accession>A0ABM4GP95</accession>
<keyword evidence="3" id="KW-1185">Reference proteome</keyword>
<dbReference type="RefSeq" id="XP_070144520.1">
    <property type="nucleotide sequence ID" value="XM_070288419.1"/>
</dbReference>
<evidence type="ECO:0000313" key="3">
    <source>
        <dbReference type="Proteomes" id="UP001652661"/>
    </source>
</evidence>
<dbReference type="InterPro" id="IPR047242">
    <property type="entry name" value="CDC5L/Cef1"/>
</dbReference>
<keyword evidence="2" id="KW-0539">Nucleus</keyword>
<dbReference type="PANTHER" id="PTHR45885:SF1">
    <property type="entry name" value="CELL DIVISION CYCLE 5-LIKE PROTEIN"/>
    <property type="match status" value="1"/>
</dbReference>
<sequence>MRTNLTSKKDRQESAKKLLETNRRHMAKEAKRCGKIEKLKVLTGGFYTRALRCSSSSSRTPTDRSSNNVSLSTFRFLGEQEGNAVPRRLESLQEDVRHQIDK</sequence>
<dbReference type="GeneID" id="138929175"/>
<proteinExistence type="predicted"/>
<gene>
    <name evidence="4" type="primary">LOC138929175</name>
</gene>
<evidence type="ECO:0000256" key="2">
    <source>
        <dbReference type="ARBA" id="ARBA00023242"/>
    </source>
</evidence>
<dbReference type="PANTHER" id="PTHR45885">
    <property type="entry name" value="CELL DIVISION CYCLE 5-LIKE PROTEIN"/>
    <property type="match status" value="1"/>
</dbReference>
<evidence type="ECO:0000256" key="1">
    <source>
        <dbReference type="ARBA" id="ARBA00023125"/>
    </source>
</evidence>
<protein>
    <submittedName>
        <fullName evidence="4">Cell division cycle 5-related protein-like</fullName>
    </submittedName>
</protein>